<comment type="function">
    <text evidence="11">Catalyzes the oxidation of 5,10-methylenetetrahydrofolate to 5,10-methenyltetrahydrofolate and then the hydrolysis of 5,10-methenyltetrahydrofolate to 10-formyltetrahydrofolate.</text>
</comment>
<feature type="binding site" evidence="11">
    <location>
        <begin position="166"/>
        <end position="168"/>
    </location>
    <ligand>
        <name>NADP(+)</name>
        <dbReference type="ChEBI" id="CHEBI:58349"/>
    </ligand>
</feature>
<dbReference type="GeneID" id="84801380"/>
<dbReference type="Pfam" id="PF00763">
    <property type="entry name" value="THF_DHG_CYH"/>
    <property type="match status" value="1"/>
</dbReference>
<dbReference type="Gene3D" id="3.40.50.10860">
    <property type="entry name" value="Leucine Dehydrogenase, chain A, domain 1"/>
    <property type="match status" value="1"/>
</dbReference>
<dbReference type="PRINTS" id="PR00085">
    <property type="entry name" value="THFDHDRGNASE"/>
</dbReference>
<dbReference type="EMBL" id="ADGQ01000071">
    <property type="protein sequence ID" value="EFM64069.1"/>
    <property type="molecule type" value="Genomic_DNA"/>
</dbReference>
<keyword evidence="5 11" id="KW-0378">Hydrolase</keyword>
<dbReference type="OrthoDB" id="9803580at2"/>
<comment type="caution">
    <text evidence="11">Lacks conserved residue(s) required for the propagation of feature annotation.</text>
</comment>
<keyword evidence="6 11" id="KW-0521">NADP</keyword>
<comment type="caution">
    <text evidence="14">The sequence shown here is derived from an EMBL/GenBank/DDBJ whole genome shotgun (WGS) entry which is preliminary data.</text>
</comment>
<evidence type="ECO:0000313" key="14">
    <source>
        <dbReference type="EMBL" id="EFM64069.1"/>
    </source>
</evidence>
<proteinExistence type="inferred from homology"/>
<sequence length="285" mass="31204">MEEKLLRGKPVADALTDDIIDKVGKLNDQGIFPKLAMLKVGNRADDASYQKGATNRCAKCGVETMVVELAEDCSQEDYLAALEDLNKDETVHGILCFRPLPAHIDEEIVKYYIDDKKDVDCFSPLSLAKIMSGDKRGFAPCTPMGVIEILKYYDIDLRGKNVTVLGRSMVVGKPLSMLLLNRDSTVTICHSKSKDLENIVKESDILVSCMGRAKAVDKSYIKEGAVVIDVGINFDQEGKMCGDVDTDDVLERVSHITPVPGGVGSVTSSILARHTLRACIQLHDL</sequence>
<feature type="domain" description="Tetrahydrofolate dehydrogenase/cyclohydrolase NAD(P)-binding" evidence="13">
    <location>
        <begin position="140"/>
        <end position="279"/>
    </location>
</feature>
<organism evidence="14 15">
    <name type="scientific">Peptostreptococcus stomatis DSM 17678</name>
    <dbReference type="NCBI Taxonomy" id="596315"/>
    <lineage>
        <taxon>Bacteria</taxon>
        <taxon>Bacillati</taxon>
        <taxon>Bacillota</taxon>
        <taxon>Clostridia</taxon>
        <taxon>Peptostreptococcales</taxon>
        <taxon>Peptostreptococcaceae</taxon>
        <taxon>Peptostreptococcus</taxon>
    </lineage>
</organism>
<evidence type="ECO:0000259" key="12">
    <source>
        <dbReference type="Pfam" id="PF00763"/>
    </source>
</evidence>
<evidence type="ECO:0000256" key="3">
    <source>
        <dbReference type="ARBA" id="ARBA00022605"/>
    </source>
</evidence>
<keyword evidence="9 11" id="KW-0486">Methionine biosynthesis</keyword>
<keyword evidence="15" id="KW-1185">Reference proteome</keyword>
<dbReference type="SUPFAM" id="SSF51735">
    <property type="entry name" value="NAD(P)-binding Rossmann-fold domains"/>
    <property type="match status" value="1"/>
</dbReference>
<reference evidence="14 15" key="1">
    <citation type="submission" date="2010-08" db="EMBL/GenBank/DDBJ databases">
        <authorList>
            <person name="Harkins D.M."/>
            <person name="Madupu R."/>
            <person name="Durkin A.S."/>
            <person name="Torralba M."/>
            <person name="Methe B."/>
            <person name="Sutton G.G."/>
            <person name="Nelson K.E."/>
        </authorList>
    </citation>
    <scope>NUCLEOTIDE SEQUENCE [LARGE SCALE GENOMIC DNA]</scope>
    <source>
        <strain evidence="14 15">DSM 17678</strain>
    </source>
</reference>
<evidence type="ECO:0000256" key="10">
    <source>
        <dbReference type="ARBA" id="ARBA00023268"/>
    </source>
</evidence>
<dbReference type="SUPFAM" id="SSF53223">
    <property type="entry name" value="Aminoacid dehydrogenase-like, N-terminal domain"/>
    <property type="match status" value="1"/>
</dbReference>
<dbReference type="PANTHER" id="PTHR48099:SF5">
    <property type="entry name" value="C-1-TETRAHYDROFOLATE SYNTHASE, CYTOPLASMIC"/>
    <property type="match status" value="1"/>
</dbReference>
<dbReference type="Gene3D" id="3.40.50.720">
    <property type="entry name" value="NAD(P)-binding Rossmann-like Domain"/>
    <property type="match status" value="1"/>
</dbReference>
<evidence type="ECO:0000256" key="1">
    <source>
        <dbReference type="ARBA" id="ARBA00004777"/>
    </source>
</evidence>
<evidence type="ECO:0000256" key="7">
    <source>
        <dbReference type="ARBA" id="ARBA00023002"/>
    </source>
</evidence>
<name>E0E505_9FIRM</name>
<dbReference type="InterPro" id="IPR036291">
    <property type="entry name" value="NAD(P)-bd_dom_sf"/>
</dbReference>
<dbReference type="InterPro" id="IPR020630">
    <property type="entry name" value="THF_DH/CycHdrlase_cat_dom"/>
</dbReference>
<dbReference type="STRING" id="596315.HMPREF0634_0900"/>
<dbReference type="InterPro" id="IPR000672">
    <property type="entry name" value="THF_DH/CycHdrlase"/>
</dbReference>
<evidence type="ECO:0000256" key="2">
    <source>
        <dbReference type="ARBA" id="ARBA00022563"/>
    </source>
</evidence>
<dbReference type="AlphaFoldDB" id="E0E505"/>
<evidence type="ECO:0000256" key="6">
    <source>
        <dbReference type="ARBA" id="ARBA00022857"/>
    </source>
</evidence>
<dbReference type="GO" id="GO:0035999">
    <property type="term" value="P:tetrahydrofolate interconversion"/>
    <property type="evidence" value="ECO:0007669"/>
    <property type="project" value="UniProtKB-UniRule"/>
</dbReference>
<dbReference type="PANTHER" id="PTHR48099">
    <property type="entry name" value="C-1-TETRAHYDROFOLATE SYNTHASE, CYTOPLASMIC-RELATED"/>
    <property type="match status" value="1"/>
</dbReference>
<dbReference type="GO" id="GO:0004477">
    <property type="term" value="F:methenyltetrahydrofolate cyclohydrolase activity"/>
    <property type="evidence" value="ECO:0007669"/>
    <property type="project" value="UniProtKB-UniRule"/>
</dbReference>
<evidence type="ECO:0000256" key="9">
    <source>
        <dbReference type="ARBA" id="ARBA00023167"/>
    </source>
</evidence>
<keyword evidence="8 11" id="KW-0368">Histidine biosynthesis</keyword>
<dbReference type="EC" id="3.5.4.9" evidence="11"/>
<dbReference type="GO" id="GO:0005829">
    <property type="term" value="C:cytosol"/>
    <property type="evidence" value="ECO:0007669"/>
    <property type="project" value="TreeGrafter"/>
</dbReference>
<dbReference type="EC" id="1.5.1.5" evidence="11"/>
<evidence type="ECO:0000256" key="4">
    <source>
        <dbReference type="ARBA" id="ARBA00022755"/>
    </source>
</evidence>
<dbReference type="HAMAP" id="MF_01576">
    <property type="entry name" value="THF_DHG_CYH"/>
    <property type="match status" value="1"/>
</dbReference>
<comment type="catalytic activity">
    <reaction evidence="11">
        <text>(6R)-5,10-methylene-5,6,7,8-tetrahydrofolate + NADP(+) = (6R)-5,10-methenyltetrahydrofolate + NADPH</text>
        <dbReference type="Rhea" id="RHEA:22812"/>
        <dbReference type="ChEBI" id="CHEBI:15636"/>
        <dbReference type="ChEBI" id="CHEBI:57455"/>
        <dbReference type="ChEBI" id="CHEBI:57783"/>
        <dbReference type="ChEBI" id="CHEBI:58349"/>
        <dbReference type="EC" id="1.5.1.5"/>
    </reaction>
</comment>
<accession>E0E505</accession>
<evidence type="ECO:0000256" key="8">
    <source>
        <dbReference type="ARBA" id="ARBA00023102"/>
    </source>
</evidence>
<dbReference type="RefSeq" id="WP_007791057.1">
    <property type="nucleotide sequence ID" value="NZ_ADGQ01000071.1"/>
</dbReference>
<dbReference type="GO" id="GO:0000105">
    <property type="term" value="P:L-histidine biosynthetic process"/>
    <property type="evidence" value="ECO:0007669"/>
    <property type="project" value="UniProtKB-KW"/>
</dbReference>
<evidence type="ECO:0000313" key="15">
    <source>
        <dbReference type="Proteomes" id="UP000003244"/>
    </source>
</evidence>
<keyword evidence="2 11" id="KW-0554">One-carbon metabolism</keyword>
<keyword evidence="10 11" id="KW-0511">Multifunctional enzyme</keyword>
<feature type="domain" description="Tetrahydrofolate dehydrogenase/cyclohydrolase catalytic" evidence="12">
    <location>
        <begin position="6"/>
        <end position="120"/>
    </location>
</feature>
<evidence type="ECO:0000256" key="11">
    <source>
        <dbReference type="HAMAP-Rule" id="MF_01576"/>
    </source>
</evidence>
<dbReference type="Pfam" id="PF02882">
    <property type="entry name" value="THF_DHG_CYH_C"/>
    <property type="match status" value="1"/>
</dbReference>
<dbReference type="Proteomes" id="UP000003244">
    <property type="component" value="Unassembled WGS sequence"/>
</dbReference>
<keyword evidence="4 11" id="KW-0658">Purine biosynthesis</keyword>
<dbReference type="InterPro" id="IPR046346">
    <property type="entry name" value="Aminoacid_DH-like_N_sf"/>
</dbReference>
<gene>
    <name evidence="11 14" type="primary">folD</name>
    <name evidence="14" type="ORF">HMPREF0634_0900</name>
</gene>
<dbReference type="FunFam" id="3.40.50.720:FF:000094">
    <property type="entry name" value="Bifunctional protein FolD"/>
    <property type="match status" value="1"/>
</dbReference>
<evidence type="ECO:0000259" key="13">
    <source>
        <dbReference type="Pfam" id="PF02882"/>
    </source>
</evidence>
<comment type="pathway">
    <text evidence="1 11">One-carbon metabolism; tetrahydrofolate interconversion.</text>
</comment>
<dbReference type="CDD" id="cd01080">
    <property type="entry name" value="NAD_bind_m-THF_DH_Cyclohyd"/>
    <property type="match status" value="1"/>
</dbReference>
<keyword evidence="7 11" id="KW-0560">Oxidoreductase</keyword>
<evidence type="ECO:0000256" key="5">
    <source>
        <dbReference type="ARBA" id="ARBA00022801"/>
    </source>
</evidence>
<keyword evidence="3 11" id="KW-0028">Amino-acid biosynthesis</keyword>
<feature type="binding site" evidence="11">
    <location>
        <position position="232"/>
    </location>
    <ligand>
        <name>NADP(+)</name>
        <dbReference type="ChEBI" id="CHEBI:58349"/>
    </ligand>
</feature>
<comment type="catalytic activity">
    <reaction evidence="11">
        <text>(6R)-5,10-methenyltetrahydrofolate + H2O = (6R)-10-formyltetrahydrofolate + H(+)</text>
        <dbReference type="Rhea" id="RHEA:23700"/>
        <dbReference type="ChEBI" id="CHEBI:15377"/>
        <dbReference type="ChEBI" id="CHEBI:15378"/>
        <dbReference type="ChEBI" id="CHEBI:57455"/>
        <dbReference type="ChEBI" id="CHEBI:195366"/>
        <dbReference type="EC" id="3.5.4.9"/>
    </reaction>
</comment>
<comment type="similarity">
    <text evidence="11">Belongs to the tetrahydrofolate dehydrogenase/cyclohydrolase family.</text>
</comment>
<dbReference type="GO" id="GO:0009086">
    <property type="term" value="P:methionine biosynthetic process"/>
    <property type="evidence" value="ECO:0007669"/>
    <property type="project" value="UniProtKB-KW"/>
</dbReference>
<dbReference type="InterPro" id="IPR020631">
    <property type="entry name" value="THF_DH/CycHdrlase_NAD-bd_dom"/>
</dbReference>
<dbReference type="UniPathway" id="UPA00193"/>
<comment type="subunit">
    <text evidence="11">Homodimer.</text>
</comment>
<protein>
    <recommendedName>
        <fullName evidence="11">Bifunctional protein FolD</fullName>
    </recommendedName>
    <domain>
        <recommendedName>
            <fullName evidence="11">Methylenetetrahydrofolate dehydrogenase</fullName>
            <ecNumber evidence="11">1.5.1.5</ecNumber>
        </recommendedName>
    </domain>
    <domain>
        <recommendedName>
            <fullName evidence="11">Methenyltetrahydrofolate cyclohydrolase</fullName>
            <ecNumber evidence="11">3.5.4.9</ecNumber>
        </recommendedName>
    </domain>
</protein>
<dbReference type="GO" id="GO:0004488">
    <property type="term" value="F:methylenetetrahydrofolate dehydrogenase (NADP+) activity"/>
    <property type="evidence" value="ECO:0007669"/>
    <property type="project" value="UniProtKB-UniRule"/>
</dbReference>
<dbReference type="eggNOG" id="COG0190">
    <property type="taxonomic scope" value="Bacteria"/>
</dbReference>
<dbReference type="GO" id="GO:0006164">
    <property type="term" value="P:purine nucleotide biosynthetic process"/>
    <property type="evidence" value="ECO:0007669"/>
    <property type="project" value="UniProtKB-KW"/>
</dbReference>